<dbReference type="EMBL" id="JAHUTJ010041106">
    <property type="protein sequence ID" value="MED6279640.1"/>
    <property type="molecule type" value="Genomic_DNA"/>
</dbReference>
<comment type="caution">
    <text evidence="2">The sequence shown here is derived from an EMBL/GenBank/DDBJ whole genome shotgun (WGS) entry which is preliminary data.</text>
</comment>
<feature type="region of interest" description="Disordered" evidence="1">
    <location>
        <begin position="1"/>
        <end position="84"/>
    </location>
</feature>
<protein>
    <submittedName>
        <fullName evidence="2">Uncharacterized protein</fullName>
    </submittedName>
</protein>
<evidence type="ECO:0000256" key="1">
    <source>
        <dbReference type="SAM" id="MobiDB-lite"/>
    </source>
</evidence>
<feature type="compositionally biased region" description="Basic and acidic residues" evidence="1">
    <location>
        <begin position="23"/>
        <end position="49"/>
    </location>
</feature>
<organism evidence="2 3">
    <name type="scientific">Characodon lateralis</name>
    <dbReference type="NCBI Taxonomy" id="208331"/>
    <lineage>
        <taxon>Eukaryota</taxon>
        <taxon>Metazoa</taxon>
        <taxon>Chordata</taxon>
        <taxon>Craniata</taxon>
        <taxon>Vertebrata</taxon>
        <taxon>Euteleostomi</taxon>
        <taxon>Actinopterygii</taxon>
        <taxon>Neopterygii</taxon>
        <taxon>Teleostei</taxon>
        <taxon>Neoteleostei</taxon>
        <taxon>Acanthomorphata</taxon>
        <taxon>Ovalentaria</taxon>
        <taxon>Atherinomorphae</taxon>
        <taxon>Cyprinodontiformes</taxon>
        <taxon>Goodeidae</taxon>
        <taxon>Characodon</taxon>
    </lineage>
</organism>
<name>A0ABU7DYW1_9TELE</name>
<evidence type="ECO:0000313" key="3">
    <source>
        <dbReference type="Proteomes" id="UP001352852"/>
    </source>
</evidence>
<dbReference type="Proteomes" id="UP001352852">
    <property type="component" value="Unassembled WGS sequence"/>
</dbReference>
<reference evidence="2 3" key="1">
    <citation type="submission" date="2021-06" db="EMBL/GenBank/DDBJ databases">
        <authorList>
            <person name="Palmer J.M."/>
        </authorList>
    </citation>
    <scope>NUCLEOTIDE SEQUENCE [LARGE SCALE GENOMIC DNA]</scope>
    <source>
        <strain evidence="2 3">CL_MEX2019</strain>
        <tissue evidence="2">Muscle</tissue>
    </source>
</reference>
<proteinExistence type="predicted"/>
<keyword evidence="3" id="KW-1185">Reference proteome</keyword>
<accession>A0ABU7DYW1</accession>
<evidence type="ECO:0000313" key="2">
    <source>
        <dbReference type="EMBL" id="MED6279640.1"/>
    </source>
</evidence>
<sequence length="84" mass="9649">MRTASVGESVIAKPGNSCRLKNHTQEGQERFLKALNGRNREASEVQRQREQKRRKEGAPTRGHEKREETTRSVEETENGRPYQG</sequence>
<gene>
    <name evidence="2" type="ORF">CHARACLAT_002849</name>
</gene>
<feature type="compositionally biased region" description="Basic and acidic residues" evidence="1">
    <location>
        <begin position="56"/>
        <end position="78"/>
    </location>
</feature>